<dbReference type="Pfam" id="PF00089">
    <property type="entry name" value="Trypsin"/>
    <property type="match status" value="1"/>
</dbReference>
<evidence type="ECO:0000256" key="1">
    <source>
        <dbReference type="ARBA" id="ARBA00022670"/>
    </source>
</evidence>
<dbReference type="PANTHER" id="PTHR24276">
    <property type="entry name" value="POLYSERASE-RELATED"/>
    <property type="match status" value="1"/>
</dbReference>
<dbReference type="Proteomes" id="UP001107558">
    <property type="component" value="Unassembled WGS sequence"/>
</dbReference>
<comment type="similarity">
    <text evidence="5">Belongs to the peptidase S1 family. CLIP subfamily.</text>
</comment>
<dbReference type="PANTHER" id="PTHR24276:SF91">
    <property type="entry name" value="AT26814P-RELATED"/>
    <property type="match status" value="1"/>
</dbReference>
<feature type="domain" description="Peptidase S1" evidence="6">
    <location>
        <begin position="4"/>
        <end position="231"/>
    </location>
</feature>
<proteinExistence type="inferred from homology"/>
<dbReference type="GO" id="GO:0004252">
    <property type="term" value="F:serine-type endopeptidase activity"/>
    <property type="evidence" value="ECO:0007669"/>
    <property type="project" value="InterPro"/>
</dbReference>
<keyword evidence="4" id="KW-1015">Disulfide bond</keyword>
<dbReference type="SMART" id="SM00020">
    <property type="entry name" value="Tryp_SPc"/>
    <property type="match status" value="1"/>
</dbReference>
<evidence type="ECO:0000313" key="8">
    <source>
        <dbReference type="Proteomes" id="UP001107558"/>
    </source>
</evidence>
<feature type="non-terminal residue" evidence="7">
    <location>
        <position position="1"/>
    </location>
</feature>
<organism evidence="7 8">
    <name type="scientific">Polypedilum vanderplanki</name>
    <name type="common">Sleeping chironomid midge</name>
    <dbReference type="NCBI Taxonomy" id="319348"/>
    <lineage>
        <taxon>Eukaryota</taxon>
        <taxon>Metazoa</taxon>
        <taxon>Ecdysozoa</taxon>
        <taxon>Arthropoda</taxon>
        <taxon>Hexapoda</taxon>
        <taxon>Insecta</taxon>
        <taxon>Pterygota</taxon>
        <taxon>Neoptera</taxon>
        <taxon>Endopterygota</taxon>
        <taxon>Diptera</taxon>
        <taxon>Nematocera</taxon>
        <taxon>Chironomoidea</taxon>
        <taxon>Chironomidae</taxon>
        <taxon>Chironominae</taxon>
        <taxon>Polypedilum</taxon>
        <taxon>Polypedilum</taxon>
    </lineage>
</organism>
<accession>A0A9J6B8U5</accession>
<keyword evidence="3" id="KW-0720">Serine protease</keyword>
<gene>
    <name evidence="7" type="ORF">PVAND_017656</name>
</gene>
<dbReference type="OrthoDB" id="7738471at2759"/>
<keyword evidence="1 7" id="KW-0645">Protease</keyword>
<dbReference type="InterPro" id="IPR001254">
    <property type="entry name" value="Trypsin_dom"/>
</dbReference>
<evidence type="ECO:0000313" key="7">
    <source>
        <dbReference type="EMBL" id="KAG5666154.1"/>
    </source>
</evidence>
<comment type="caution">
    <text evidence="7">The sequence shown here is derived from an EMBL/GenBank/DDBJ whole genome shotgun (WGS) entry which is preliminary data.</text>
</comment>
<evidence type="ECO:0000259" key="6">
    <source>
        <dbReference type="PROSITE" id="PS50240"/>
    </source>
</evidence>
<keyword evidence="8" id="KW-1185">Reference proteome</keyword>
<evidence type="ECO:0000256" key="4">
    <source>
        <dbReference type="ARBA" id="ARBA00023157"/>
    </source>
</evidence>
<sequence>NAKIIGGRAAVRRQAPFVASIRNFGTTFHVASGALISNRWVVTCASVLVGRAGNSFDVALGIIEITTSPTGSVSRRSSSITPHPDFNALTRDNDIGLIHLDGTANVAYNDFILPIFFDGIRNDNVVTAVLFGWGSITNEVGPTSNTLWFLHLTTISNEACEAVHNNRINNDKICTNNSNGNGICTTSIGSPLVSGLQLIGIASWTAGCGTTTPNVYTRISSYRAWIGTITGI</sequence>
<dbReference type="InterPro" id="IPR043504">
    <property type="entry name" value="Peptidase_S1_PA_chymotrypsin"/>
</dbReference>
<evidence type="ECO:0000256" key="3">
    <source>
        <dbReference type="ARBA" id="ARBA00022825"/>
    </source>
</evidence>
<reference evidence="7" key="1">
    <citation type="submission" date="2021-03" db="EMBL/GenBank/DDBJ databases">
        <title>Chromosome level genome of the anhydrobiotic midge Polypedilum vanderplanki.</title>
        <authorList>
            <person name="Yoshida Y."/>
            <person name="Kikawada T."/>
            <person name="Gusev O."/>
        </authorList>
    </citation>
    <scope>NUCLEOTIDE SEQUENCE</scope>
    <source>
        <strain evidence="7">NIAS01</strain>
        <tissue evidence="7">Whole body or cell culture</tissue>
    </source>
</reference>
<dbReference type="EMBL" id="JADBJN010000060">
    <property type="protein sequence ID" value="KAG5666154.1"/>
    <property type="molecule type" value="Genomic_DNA"/>
</dbReference>
<dbReference type="Gene3D" id="2.40.10.10">
    <property type="entry name" value="Trypsin-like serine proteases"/>
    <property type="match status" value="1"/>
</dbReference>
<dbReference type="AlphaFoldDB" id="A0A9J6B8U5"/>
<name>A0A9J6B8U5_POLVA</name>
<dbReference type="InterPro" id="IPR009003">
    <property type="entry name" value="Peptidase_S1_PA"/>
</dbReference>
<evidence type="ECO:0000256" key="2">
    <source>
        <dbReference type="ARBA" id="ARBA00022801"/>
    </source>
</evidence>
<dbReference type="SUPFAM" id="SSF50494">
    <property type="entry name" value="Trypsin-like serine proteases"/>
    <property type="match status" value="1"/>
</dbReference>
<dbReference type="InterPro" id="IPR050430">
    <property type="entry name" value="Peptidase_S1"/>
</dbReference>
<dbReference type="CDD" id="cd00190">
    <property type="entry name" value="Tryp_SPc"/>
    <property type="match status" value="1"/>
</dbReference>
<protein>
    <submittedName>
        <fullName evidence="7">Serine protease 28</fullName>
    </submittedName>
</protein>
<dbReference type="GO" id="GO:0006508">
    <property type="term" value="P:proteolysis"/>
    <property type="evidence" value="ECO:0007669"/>
    <property type="project" value="UniProtKB-KW"/>
</dbReference>
<keyword evidence="2" id="KW-0378">Hydrolase</keyword>
<dbReference type="PROSITE" id="PS50240">
    <property type="entry name" value="TRYPSIN_DOM"/>
    <property type="match status" value="1"/>
</dbReference>
<evidence type="ECO:0000256" key="5">
    <source>
        <dbReference type="ARBA" id="ARBA00024195"/>
    </source>
</evidence>